<dbReference type="EMBL" id="JASBWU010000008">
    <property type="protein sequence ID" value="KAJ9119570.1"/>
    <property type="molecule type" value="Genomic_DNA"/>
</dbReference>
<proteinExistence type="predicted"/>
<keyword evidence="2" id="KW-1185">Reference proteome</keyword>
<comment type="caution">
    <text evidence="1">The sequence shown here is derived from an EMBL/GenBank/DDBJ whole genome shotgun (WGS) entry which is preliminary data.</text>
</comment>
<accession>A0ACC2X7J9</accession>
<evidence type="ECO:0000313" key="1">
    <source>
        <dbReference type="EMBL" id="KAJ9119570.1"/>
    </source>
</evidence>
<reference evidence="1" key="1">
    <citation type="submission" date="2023-04" db="EMBL/GenBank/DDBJ databases">
        <title>Draft Genome sequencing of Naganishia species isolated from polar environments using Oxford Nanopore Technology.</title>
        <authorList>
            <person name="Leo P."/>
            <person name="Venkateswaran K."/>
        </authorList>
    </citation>
    <scope>NUCLEOTIDE SEQUENCE</scope>
    <source>
        <strain evidence="1">MNA-CCFEE 5425</strain>
    </source>
</reference>
<name>A0ACC2X7J9_9TREE</name>
<sequence length="798" mass="85235">MAGSTPARDARSSRLGSKPYDRPSSASSSAANTPNKATGGGGLLRSLVEKLYSPFGTKNRESATRNREEDDGKNGHNDEKKQQQRTSKLGEESGGFRDWTSESDNKMEFEEEDYQPILPIQHAIDSLRQITPEQSTRLLAKFMADKQARGQAGQQTPEEQQAISELLRRATEDNGKPSVLGESASDGAGRSLSVSKTGRGLFDSPIREKGFVRSNSYDVLAGSPLRNRSSVRPDQGSLARPWRPLHASTLAHSQSSDPSGSSKQQSQSNSFQPQRSTTQSFSEQQPVHKSSNMPFASRQPSSLSKSTSMFALSAHSSREPPSKAAQSNLNHSSVPDNVKADKAISQNSSPAIKSAAARTLENLLSKAEAQSDKKFNVEPISNPYEGYRFHIGSTSAPLSGSSRQSVASSSSRSRLSLKPRARASLGGLKQAPDTSKMSDLDLITASVQAEQTNKRIRKSSPTTAAKGKSSEHSSDRMQVDESPPVNKASRTSATAPPTPARSSYPILERLQSPVKDKPSYQEAQSTTPKQPPPARSSAFDIISRTIAASAEPEQKARTHVSFALLPSSEPAKLPESSEIPSSSKHQPSSESPDELVRRLDVSALPVNTFRSLAGAEDLGKNISALARQQALTTKPEKLPQFTFTFRMSQIPTATPADLPTSTGFTGWGSGMTPQAGKSNDMWECSTCLCKSPSTSTKCDVCTEPRPVVKVAAPTTSVGFTGWGSGAAPATSSTDQWTCSTCMCKSANTSTKCEVCESPRPGGLPTVPKVANVGFTGWGAGVQSKETSSKCEVCGADRS</sequence>
<organism evidence="1 2">
    <name type="scientific">Naganishia vaughanmartiniae</name>
    <dbReference type="NCBI Taxonomy" id="1424756"/>
    <lineage>
        <taxon>Eukaryota</taxon>
        <taxon>Fungi</taxon>
        <taxon>Dikarya</taxon>
        <taxon>Basidiomycota</taxon>
        <taxon>Agaricomycotina</taxon>
        <taxon>Tremellomycetes</taxon>
        <taxon>Filobasidiales</taxon>
        <taxon>Filobasidiaceae</taxon>
        <taxon>Naganishia</taxon>
    </lineage>
</organism>
<protein>
    <submittedName>
        <fullName evidence="1">Uncharacterized protein</fullName>
    </submittedName>
</protein>
<dbReference type="Proteomes" id="UP001243375">
    <property type="component" value="Unassembled WGS sequence"/>
</dbReference>
<gene>
    <name evidence="1" type="ORF">QFC22_003279</name>
</gene>
<evidence type="ECO:0000313" key="2">
    <source>
        <dbReference type="Proteomes" id="UP001243375"/>
    </source>
</evidence>